<dbReference type="EMBL" id="KT266786">
    <property type="protein sequence ID" value="AMK96334.1"/>
    <property type="molecule type" value="Genomic_DNA"/>
</dbReference>
<organism evidence="1">
    <name type="scientific">Gelidium elegans</name>
    <name type="common">Red alga</name>
    <dbReference type="NCBI Taxonomy" id="37200"/>
    <lineage>
        <taxon>Eukaryota</taxon>
        <taxon>Rhodophyta</taxon>
        <taxon>Florideophyceae</taxon>
        <taxon>Rhodymeniophycidae</taxon>
        <taxon>Gelidiales</taxon>
        <taxon>Gelidiaceae</taxon>
        <taxon>Gelidium</taxon>
    </lineage>
</organism>
<dbReference type="AlphaFoldDB" id="A0A141SDG6"/>
<gene>
    <name evidence="1" type="primary">ycf80</name>
    <name evidence="1" type="ORF">Gele_078</name>
</gene>
<name>A0A141SDG6_GELEL</name>
<accession>A0A141SDG6</accession>
<evidence type="ECO:0000313" key="1">
    <source>
        <dbReference type="EMBL" id="AMK96334.1"/>
    </source>
</evidence>
<keyword evidence="1" id="KW-0934">Plastid</keyword>
<protein>
    <submittedName>
        <fullName evidence="1">Uncharacterized protein</fullName>
    </submittedName>
</protein>
<dbReference type="RefSeq" id="YP_009244092.1">
    <property type="nucleotide sequence ID" value="NC_029858.1"/>
</dbReference>
<proteinExistence type="predicted"/>
<reference evidence="1" key="1">
    <citation type="submission" date="2015-07" db="EMBL/GenBank/DDBJ databases">
        <title>Reconstructing the complex evolutionary history of mobile plasmids in red algal genomes.</title>
        <authorList>
            <person name="Lee J."/>
            <person name="Kim K.M."/>
            <person name="Yang E.C."/>
            <person name="Miller K.A."/>
            <person name="Boo S.M."/>
            <person name="Bhattacharya D."/>
            <person name="Yoon H.S."/>
        </authorList>
    </citation>
    <scope>NUCLEOTIDE SEQUENCE</scope>
</reference>
<geneLocation type="plastid" evidence="1"/>
<dbReference type="GeneID" id="27215820"/>
<sequence length="488" mass="57545">MYGFSNLISISIGNMLTDFLKTVEVKKYNTEKSKVANLNKDKLTHKIIVKTDNIPRVSSKLTKYFNNQGRIQKILEDRNLISSNFINKLINKYWQEIIFISPSSSISDRQITLLRLEGVDIYNTQNKNFMVPFGKALALGRIRSSSTKSHLYSSNKAHVKYIWTKGLNIPLINYLIKYFKRIDWNSSNKNLLLMSQLKDYGLPLFTVVNEFNQLVIAEPYDSLLGRKNLIDFLYDRLIRTTCIGVNTQPTYQGLFFINPDDAFEYSEYVYGKYLKQNKDSNLNIFSSRLDIYYKLHKCQSSQIRFIVIPDLKELGLFMFKYRYYRNIRVHQNQLCNKNFFQGQPVYTIDALKVKNKITKQVDLVNYNYLLNKTKNYNNKQTVFMNYETALRAWKGFKENMKMYDLPATPKITVYNIESLIKDHEKQGQNINPQLFFIPAQESYNFIKQYNKNEVSKSVLDKIYKRLIPVQIVAKRIIWSLTSRQPINW</sequence>